<keyword evidence="6 10" id="KW-0479">Metal-binding</keyword>
<dbReference type="AlphaFoldDB" id="A0A4V2MN87"/>
<dbReference type="GO" id="GO:0005829">
    <property type="term" value="C:cytosol"/>
    <property type="evidence" value="ECO:0007669"/>
    <property type="project" value="TreeGrafter"/>
</dbReference>
<evidence type="ECO:0000256" key="3">
    <source>
        <dbReference type="ARBA" id="ARBA00004818"/>
    </source>
</evidence>
<dbReference type="Pfam" id="PF13419">
    <property type="entry name" value="HAD_2"/>
    <property type="match status" value="1"/>
</dbReference>
<dbReference type="InterPro" id="IPR050155">
    <property type="entry name" value="HAD-like_hydrolase_sf"/>
</dbReference>
<evidence type="ECO:0000256" key="2">
    <source>
        <dbReference type="ARBA" id="ARBA00001946"/>
    </source>
</evidence>
<evidence type="ECO:0000256" key="7">
    <source>
        <dbReference type="ARBA" id="ARBA00022801"/>
    </source>
</evidence>
<dbReference type="CDD" id="cd07512">
    <property type="entry name" value="HAD_PGPase"/>
    <property type="match status" value="1"/>
</dbReference>
<evidence type="ECO:0000256" key="9">
    <source>
        <dbReference type="ARBA" id="ARBA00023277"/>
    </source>
</evidence>
<evidence type="ECO:0000313" key="12">
    <source>
        <dbReference type="Proteomes" id="UP000291301"/>
    </source>
</evidence>
<evidence type="ECO:0000256" key="1">
    <source>
        <dbReference type="ARBA" id="ARBA00000830"/>
    </source>
</evidence>
<evidence type="ECO:0000256" key="10">
    <source>
        <dbReference type="HAMAP-Rule" id="MF_00495"/>
    </source>
</evidence>
<evidence type="ECO:0000313" key="11">
    <source>
        <dbReference type="EMBL" id="TCD11808.1"/>
    </source>
</evidence>
<dbReference type="SFLD" id="SFLDG01135">
    <property type="entry name" value="C1.5.6:_HAD__Beta-PGM__Phospha"/>
    <property type="match status" value="1"/>
</dbReference>
<evidence type="ECO:0000256" key="6">
    <source>
        <dbReference type="ARBA" id="ARBA00022723"/>
    </source>
</evidence>
<proteinExistence type="inferred from homology"/>
<reference evidence="11 12" key="1">
    <citation type="journal article" date="2015" name="Antonie Van Leeuwenhoek">
        <title>Oricola cellulosilytica gen. nov., sp. nov., a cellulose-degrading bacterium of the family Phyllobacteriaceae isolated from surface seashore water, and emended descriptions of Mesorhizobium loti and Phyllobacterium myrsinacearum.</title>
        <authorList>
            <person name="Hameed A."/>
            <person name="Shahina M."/>
            <person name="Lai W.A."/>
            <person name="Lin S.Y."/>
            <person name="Young L.S."/>
            <person name="Liu Y.C."/>
            <person name="Hsu Y.H."/>
            <person name="Young C.C."/>
        </authorList>
    </citation>
    <scope>NUCLEOTIDE SEQUENCE [LARGE SCALE GENOMIC DNA]</scope>
    <source>
        <strain evidence="11 12">KCTC 52183</strain>
    </source>
</reference>
<organism evidence="11 12">
    <name type="scientific">Oricola cellulosilytica</name>
    <dbReference type="NCBI Taxonomy" id="1429082"/>
    <lineage>
        <taxon>Bacteria</taxon>
        <taxon>Pseudomonadati</taxon>
        <taxon>Pseudomonadota</taxon>
        <taxon>Alphaproteobacteria</taxon>
        <taxon>Hyphomicrobiales</taxon>
        <taxon>Ahrensiaceae</taxon>
        <taxon>Oricola</taxon>
    </lineage>
</organism>
<feature type="binding site" evidence="10">
    <location>
        <position position="9"/>
    </location>
    <ligand>
        <name>Mg(2+)</name>
        <dbReference type="ChEBI" id="CHEBI:18420"/>
    </ligand>
</feature>
<comment type="caution">
    <text evidence="11">The sequence shown here is derived from an EMBL/GenBank/DDBJ whole genome shotgun (WGS) entry which is preliminary data.</text>
</comment>
<dbReference type="SFLD" id="SFLDG01129">
    <property type="entry name" value="C1.5:_HAD__Beta-PGM__Phosphata"/>
    <property type="match status" value="1"/>
</dbReference>
<evidence type="ECO:0000256" key="8">
    <source>
        <dbReference type="ARBA" id="ARBA00022842"/>
    </source>
</evidence>
<comment type="pathway">
    <text evidence="3 10">Organic acid metabolism; glycolate biosynthesis; glycolate from 2-phosphoglycolate: step 1/1.</text>
</comment>
<dbReference type="GO" id="GO:0046295">
    <property type="term" value="P:glycolate biosynthetic process"/>
    <property type="evidence" value="ECO:0007669"/>
    <property type="project" value="UniProtKB-UniRule"/>
</dbReference>
<comment type="function">
    <text evidence="10">Specifically catalyzes the dephosphorylation of 2-phosphoglycolate. Is involved in the dissimilation of the intracellular 2-phosphoglycolate formed during the DNA repair of 3'-phosphoglycolate ends, a major class of DNA lesions induced by oxidative stress.</text>
</comment>
<dbReference type="InterPro" id="IPR037512">
    <property type="entry name" value="PGPase_prok"/>
</dbReference>
<dbReference type="Gene3D" id="1.10.150.240">
    <property type="entry name" value="Putative phosphatase, domain 2"/>
    <property type="match status" value="1"/>
</dbReference>
<dbReference type="Proteomes" id="UP000291301">
    <property type="component" value="Unassembled WGS sequence"/>
</dbReference>
<dbReference type="InterPro" id="IPR023198">
    <property type="entry name" value="PGP-like_dom2"/>
</dbReference>
<dbReference type="InterPro" id="IPR041492">
    <property type="entry name" value="HAD_2"/>
</dbReference>
<dbReference type="InterPro" id="IPR006439">
    <property type="entry name" value="HAD-SF_hydro_IA"/>
</dbReference>
<keyword evidence="9 10" id="KW-0119">Carbohydrate metabolism</keyword>
<evidence type="ECO:0000256" key="4">
    <source>
        <dbReference type="ARBA" id="ARBA00006171"/>
    </source>
</evidence>
<dbReference type="GO" id="GO:0005975">
    <property type="term" value="P:carbohydrate metabolic process"/>
    <property type="evidence" value="ECO:0007669"/>
    <property type="project" value="InterPro"/>
</dbReference>
<dbReference type="SFLD" id="SFLDS00003">
    <property type="entry name" value="Haloacid_Dehalogenase"/>
    <property type="match status" value="1"/>
</dbReference>
<dbReference type="GO" id="GO:0008967">
    <property type="term" value="F:phosphoglycolate phosphatase activity"/>
    <property type="evidence" value="ECO:0007669"/>
    <property type="project" value="UniProtKB-UniRule"/>
</dbReference>
<feature type="active site" description="Nucleophile" evidence="10">
    <location>
        <position position="9"/>
    </location>
</feature>
<dbReference type="PANTHER" id="PTHR43434">
    <property type="entry name" value="PHOSPHOGLYCOLATE PHOSPHATASE"/>
    <property type="match status" value="1"/>
</dbReference>
<dbReference type="GO" id="GO:0006281">
    <property type="term" value="P:DNA repair"/>
    <property type="evidence" value="ECO:0007669"/>
    <property type="project" value="TreeGrafter"/>
</dbReference>
<dbReference type="FunFam" id="3.40.50.1000:FF:000022">
    <property type="entry name" value="Phosphoglycolate phosphatase"/>
    <property type="match status" value="1"/>
</dbReference>
<dbReference type="Gene3D" id="3.40.50.1000">
    <property type="entry name" value="HAD superfamily/HAD-like"/>
    <property type="match status" value="1"/>
</dbReference>
<dbReference type="EMBL" id="SJST01000008">
    <property type="protein sequence ID" value="TCD11808.1"/>
    <property type="molecule type" value="Genomic_DNA"/>
</dbReference>
<accession>A0A4V2MN87</accession>
<gene>
    <name evidence="11" type="ORF">E0D97_15830</name>
</gene>
<dbReference type="PANTHER" id="PTHR43434:SF1">
    <property type="entry name" value="PHOSPHOGLYCOLATE PHOSPHATASE"/>
    <property type="match status" value="1"/>
</dbReference>
<evidence type="ECO:0000256" key="5">
    <source>
        <dbReference type="ARBA" id="ARBA00013078"/>
    </source>
</evidence>
<dbReference type="UniPathway" id="UPA00865">
    <property type="reaction ID" value="UER00834"/>
</dbReference>
<dbReference type="EC" id="3.1.3.18" evidence="5 10"/>
<keyword evidence="12" id="KW-1185">Reference proteome</keyword>
<keyword evidence="8 10" id="KW-0460">Magnesium</keyword>
<name>A0A4V2MN87_9HYPH</name>
<comment type="similarity">
    <text evidence="4 10">Belongs to the HAD-like hydrolase superfamily. CbbY/CbbZ/Gph/YieH family.</text>
</comment>
<comment type="cofactor">
    <cofactor evidence="2 10">
        <name>Mg(2+)</name>
        <dbReference type="ChEBI" id="CHEBI:18420"/>
    </cofactor>
</comment>
<keyword evidence="7 10" id="KW-0378">Hydrolase</keyword>
<feature type="binding site" evidence="10">
    <location>
        <position position="11"/>
    </location>
    <ligand>
        <name>Mg(2+)</name>
        <dbReference type="ChEBI" id="CHEBI:18420"/>
    </ligand>
</feature>
<dbReference type="NCBIfam" id="TIGR01549">
    <property type="entry name" value="HAD-SF-IA-v1"/>
    <property type="match status" value="1"/>
</dbReference>
<feature type="binding site" evidence="10">
    <location>
        <position position="171"/>
    </location>
    <ligand>
        <name>Mg(2+)</name>
        <dbReference type="ChEBI" id="CHEBI:18420"/>
    </ligand>
</feature>
<dbReference type="OrthoDB" id="9793014at2"/>
<dbReference type="RefSeq" id="WP_131570749.1">
    <property type="nucleotide sequence ID" value="NZ_JAINFK010000007.1"/>
</dbReference>
<comment type="catalytic activity">
    <reaction evidence="1 10">
        <text>2-phosphoglycolate + H2O = glycolate + phosphate</text>
        <dbReference type="Rhea" id="RHEA:14369"/>
        <dbReference type="ChEBI" id="CHEBI:15377"/>
        <dbReference type="ChEBI" id="CHEBI:29805"/>
        <dbReference type="ChEBI" id="CHEBI:43474"/>
        <dbReference type="ChEBI" id="CHEBI:58033"/>
        <dbReference type="EC" id="3.1.3.18"/>
    </reaction>
</comment>
<dbReference type="GO" id="GO:0046872">
    <property type="term" value="F:metal ion binding"/>
    <property type="evidence" value="ECO:0007669"/>
    <property type="project" value="UniProtKB-KW"/>
</dbReference>
<dbReference type="HAMAP" id="MF_00495">
    <property type="entry name" value="GPH_hydrolase_bact"/>
    <property type="match status" value="1"/>
</dbReference>
<dbReference type="InterPro" id="IPR023214">
    <property type="entry name" value="HAD_sf"/>
</dbReference>
<protein>
    <recommendedName>
        <fullName evidence="5 10">Phosphoglycolate phosphatase</fullName>
        <shortName evidence="10">PGP</shortName>
        <shortName evidence="10">PGPase</shortName>
        <ecNumber evidence="5 10">3.1.3.18</ecNumber>
    </recommendedName>
</protein>
<dbReference type="SUPFAM" id="SSF56784">
    <property type="entry name" value="HAD-like"/>
    <property type="match status" value="1"/>
</dbReference>
<sequence length="229" mass="24604">MPPPIVVFDLDGTLVHTAPDLIDSLNHALASAGVGAVNAEGFHRYVGQGARAMIERAYSSTGREAATKEIDALLDRFLVHYRQNMPGKSRPYDGVLAAIDDLKSAGFLVAVCTNKTEHNAVDLLQALKIDKIFSAICGQDTFTVRKPDPAHLTGTIDRAGGDRNRAVMLGDSETDIVTAKAAGIPVVAVDFGYTERDVCEFKPDRIISHYAALDTELVNELINAAVQPC</sequence>
<dbReference type="InterPro" id="IPR036412">
    <property type="entry name" value="HAD-like_sf"/>
</dbReference>